<evidence type="ECO:0000313" key="2">
    <source>
        <dbReference type="Proteomes" id="UP000194236"/>
    </source>
</evidence>
<proteinExistence type="predicted"/>
<sequence>MGLNQSKNIKPEMLEELLELTGFTVEEIYEWYHDFIKEYPMNHLTIKEFKKLYENFFPYGDPNRFAE</sequence>
<comment type="caution">
    <text evidence="1">The sequence shown here is derived from an EMBL/GenBank/DDBJ whole genome shotgun (WGS) entry which is preliminary data.</text>
</comment>
<evidence type="ECO:0000313" key="1">
    <source>
        <dbReference type="EMBL" id="OTF74969.1"/>
    </source>
</evidence>
<gene>
    <name evidence="1" type="ORF">BLA29_015321</name>
</gene>
<dbReference type="AlphaFoldDB" id="A0A1Y3B2D5"/>
<protein>
    <submittedName>
        <fullName evidence="1">Uncharacterized protein</fullName>
    </submittedName>
</protein>
<dbReference type="EMBL" id="MUJZ01044364">
    <property type="protein sequence ID" value="OTF74969.1"/>
    <property type="molecule type" value="Genomic_DNA"/>
</dbReference>
<organism evidence="1 2">
    <name type="scientific">Euroglyphus maynei</name>
    <name type="common">Mayne's house dust mite</name>
    <dbReference type="NCBI Taxonomy" id="6958"/>
    <lineage>
        <taxon>Eukaryota</taxon>
        <taxon>Metazoa</taxon>
        <taxon>Ecdysozoa</taxon>
        <taxon>Arthropoda</taxon>
        <taxon>Chelicerata</taxon>
        <taxon>Arachnida</taxon>
        <taxon>Acari</taxon>
        <taxon>Acariformes</taxon>
        <taxon>Sarcoptiformes</taxon>
        <taxon>Astigmata</taxon>
        <taxon>Psoroptidia</taxon>
        <taxon>Analgoidea</taxon>
        <taxon>Pyroglyphidae</taxon>
        <taxon>Pyroglyphinae</taxon>
        <taxon>Euroglyphus</taxon>
    </lineage>
</organism>
<keyword evidence="2" id="KW-1185">Reference proteome</keyword>
<dbReference type="OrthoDB" id="191686at2759"/>
<dbReference type="PRINTS" id="PR00450">
    <property type="entry name" value="RECOVERIN"/>
</dbReference>
<dbReference type="Gene3D" id="1.10.238.10">
    <property type="entry name" value="EF-hand"/>
    <property type="match status" value="1"/>
</dbReference>
<reference evidence="1 2" key="1">
    <citation type="submission" date="2017-03" db="EMBL/GenBank/DDBJ databases">
        <title>Genome Survey of Euroglyphus maynei.</title>
        <authorList>
            <person name="Arlian L.G."/>
            <person name="Morgan M.S."/>
            <person name="Rider S.D."/>
        </authorList>
    </citation>
    <scope>NUCLEOTIDE SEQUENCE [LARGE SCALE GENOMIC DNA]</scope>
    <source>
        <strain evidence="1">Arlian Lab</strain>
        <tissue evidence="1">Whole body</tissue>
    </source>
</reference>
<dbReference type="SUPFAM" id="SSF47473">
    <property type="entry name" value="EF-hand"/>
    <property type="match status" value="1"/>
</dbReference>
<dbReference type="Proteomes" id="UP000194236">
    <property type="component" value="Unassembled WGS sequence"/>
</dbReference>
<accession>A0A1Y3B2D5</accession>
<name>A0A1Y3B2D5_EURMA</name>
<dbReference type="InterPro" id="IPR011992">
    <property type="entry name" value="EF-hand-dom_pair"/>
</dbReference>
<feature type="non-terminal residue" evidence="1">
    <location>
        <position position="67"/>
    </location>
</feature>